<evidence type="ECO:0000256" key="6">
    <source>
        <dbReference type="ARBA" id="ARBA00022840"/>
    </source>
</evidence>
<organism evidence="10 11">
    <name type="scientific">Devosia ginsengisoli</name>
    <dbReference type="NCBI Taxonomy" id="400770"/>
    <lineage>
        <taxon>Bacteria</taxon>
        <taxon>Pseudomonadati</taxon>
        <taxon>Pseudomonadota</taxon>
        <taxon>Alphaproteobacteria</taxon>
        <taxon>Hyphomicrobiales</taxon>
        <taxon>Devosiaceae</taxon>
        <taxon>Devosia</taxon>
    </lineage>
</organism>
<dbReference type="Proteomes" id="UP000315364">
    <property type="component" value="Chromosome"/>
</dbReference>
<dbReference type="InterPro" id="IPR003593">
    <property type="entry name" value="AAA+_ATPase"/>
</dbReference>
<keyword evidence="5" id="KW-0547">Nucleotide-binding</keyword>
<keyword evidence="4" id="KW-1003">Cell membrane</keyword>
<keyword evidence="8" id="KW-0472">Membrane</keyword>
<evidence type="ECO:0000313" key="11">
    <source>
        <dbReference type="Proteomes" id="UP000315364"/>
    </source>
</evidence>
<name>A0A5B8M0T8_9HYPH</name>
<dbReference type="PANTHER" id="PTHR43166:SF9">
    <property type="entry name" value="GLUTAMATE_ASPARTATE IMPORT ATP-BINDING PROTEIN GLTL"/>
    <property type="match status" value="1"/>
</dbReference>
<dbReference type="InterPro" id="IPR017871">
    <property type="entry name" value="ABC_transporter-like_CS"/>
</dbReference>
<dbReference type="InterPro" id="IPR050086">
    <property type="entry name" value="MetN_ABC_transporter-like"/>
</dbReference>
<dbReference type="InterPro" id="IPR027417">
    <property type="entry name" value="P-loop_NTPase"/>
</dbReference>
<dbReference type="OrthoDB" id="8438829at2"/>
<dbReference type="InterPro" id="IPR003439">
    <property type="entry name" value="ABC_transporter-like_ATP-bd"/>
</dbReference>
<proteinExistence type="inferred from homology"/>
<reference evidence="10 11" key="1">
    <citation type="submission" date="2019-07" db="EMBL/GenBank/DDBJ databases">
        <title>Full genome sequence of Devosia sp. Gsoil 520.</title>
        <authorList>
            <person name="Im W.-T."/>
        </authorList>
    </citation>
    <scope>NUCLEOTIDE SEQUENCE [LARGE SCALE GENOMIC DNA]</scope>
    <source>
        <strain evidence="10 11">Gsoil 520</strain>
    </source>
</reference>
<gene>
    <name evidence="10" type="ORF">FPZ08_14895</name>
</gene>
<evidence type="ECO:0000259" key="9">
    <source>
        <dbReference type="PROSITE" id="PS50893"/>
    </source>
</evidence>
<dbReference type="SUPFAM" id="SSF52540">
    <property type="entry name" value="P-loop containing nucleoside triphosphate hydrolases"/>
    <property type="match status" value="1"/>
</dbReference>
<dbReference type="SMART" id="SM00382">
    <property type="entry name" value="AAA"/>
    <property type="match status" value="1"/>
</dbReference>
<comment type="subcellular location">
    <subcellularLocation>
        <location evidence="1">Cell membrane</location>
        <topology evidence="1">Peripheral membrane protein</topology>
    </subcellularLocation>
</comment>
<accession>A0A5B8M0T8</accession>
<dbReference type="KEGG" id="dea:FPZ08_14895"/>
<protein>
    <submittedName>
        <fullName evidence="10">Amino acid ABC transporter ATP-binding protein</fullName>
    </submittedName>
</protein>
<keyword evidence="7" id="KW-0029">Amino-acid transport</keyword>
<evidence type="ECO:0000256" key="2">
    <source>
        <dbReference type="ARBA" id="ARBA00005417"/>
    </source>
</evidence>
<dbReference type="PANTHER" id="PTHR43166">
    <property type="entry name" value="AMINO ACID IMPORT ATP-BINDING PROTEIN"/>
    <property type="match status" value="1"/>
</dbReference>
<keyword evidence="6 10" id="KW-0067">ATP-binding</keyword>
<dbReference type="InterPro" id="IPR030679">
    <property type="entry name" value="ABC_ATPase_HisP-typ"/>
</dbReference>
<dbReference type="CDD" id="cd03262">
    <property type="entry name" value="ABC_HisP_GlnQ"/>
    <property type="match status" value="1"/>
</dbReference>
<dbReference type="Pfam" id="PF00005">
    <property type="entry name" value="ABC_tran"/>
    <property type="match status" value="1"/>
</dbReference>
<dbReference type="GO" id="GO:0005524">
    <property type="term" value="F:ATP binding"/>
    <property type="evidence" value="ECO:0007669"/>
    <property type="project" value="UniProtKB-KW"/>
</dbReference>
<evidence type="ECO:0000313" key="10">
    <source>
        <dbReference type="EMBL" id="QDZ13322.1"/>
    </source>
</evidence>
<dbReference type="EMBL" id="CP042304">
    <property type="protein sequence ID" value="QDZ13322.1"/>
    <property type="molecule type" value="Genomic_DNA"/>
</dbReference>
<evidence type="ECO:0000256" key="7">
    <source>
        <dbReference type="ARBA" id="ARBA00022970"/>
    </source>
</evidence>
<dbReference type="GO" id="GO:0016887">
    <property type="term" value="F:ATP hydrolysis activity"/>
    <property type="evidence" value="ECO:0007669"/>
    <property type="project" value="InterPro"/>
</dbReference>
<evidence type="ECO:0000256" key="4">
    <source>
        <dbReference type="ARBA" id="ARBA00022475"/>
    </source>
</evidence>
<dbReference type="PIRSF" id="PIRSF039085">
    <property type="entry name" value="ABC_ATPase_HisP"/>
    <property type="match status" value="1"/>
</dbReference>
<keyword evidence="3" id="KW-0813">Transport</keyword>
<dbReference type="Gene3D" id="3.40.50.300">
    <property type="entry name" value="P-loop containing nucleotide triphosphate hydrolases"/>
    <property type="match status" value="1"/>
</dbReference>
<dbReference type="PROSITE" id="PS00211">
    <property type="entry name" value="ABC_TRANSPORTER_1"/>
    <property type="match status" value="1"/>
</dbReference>
<dbReference type="GO" id="GO:0015424">
    <property type="term" value="F:ABC-type amino acid transporter activity"/>
    <property type="evidence" value="ECO:0007669"/>
    <property type="project" value="InterPro"/>
</dbReference>
<evidence type="ECO:0000256" key="5">
    <source>
        <dbReference type="ARBA" id="ARBA00022741"/>
    </source>
</evidence>
<keyword evidence="11" id="KW-1185">Reference proteome</keyword>
<dbReference type="PROSITE" id="PS50893">
    <property type="entry name" value="ABC_TRANSPORTER_2"/>
    <property type="match status" value="1"/>
</dbReference>
<sequence>MIEIDHLSKSYGTHQVIKDVSLSIEAGEVLAIIGRSGSGKSTLLRCLNGLEQINGGALRVDGQAVSYDKRSLRQLRKRVAMVFQSYNLFPHLSAQDNVALAPRIVGKLERKASLDIAHEMLGRVGLSDKHNAYPRDLSGGQQQRVAIARALAVRPEILLLDEVTAALDPELVGEVLKVLGDLAGEGLTMVLVTHEIAFARKAANRVAFMHEGRIHEIGPADDIIGNPQTPELQRFLASVIA</sequence>
<evidence type="ECO:0000256" key="1">
    <source>
        <dbReference type="ARBA" id="ARBA00004202"/>
    </source>
</evidence>
<evidence type="ECO:0000256" key="3">
    <source>
        <dbReference type="ARBA" id="ARBA00022448"/>
    </source>
</evidence>
<evidence type="ECO:0000256" key="8">
    <source>
        <dbReference type="ARBA" id="ARBA00023136"/>
    </source>
</evidence>
<feature type="domain" description="ABC transporter" evidence="9">
    <location>
        <begin position="2"/>
        <end position="236"/>
    </location>
</feature>
<dbReference type="GO" id="GO:0005886">
    <property type="term" value="C:plasma membrane"/>
    <property type="evidence" value="ECO:0007669"/>
    <property type="project" value="UniProtKB-SubCell"/>
</dbReference>
<comment type="similarity">
    <text evidence="2">Belongs to the ABC transporter superfamily.</text>
</comment>
<dbReference type="AlphaFoldDB" id="A0A5B8M0T8"/>